<evidence type="ECO:0000256" key="1">
    <source>
        <dbReference type="SAM" id="MobiDB-lite"/>
    </source>
</evidence>
<accession>A0A426Y7Y4</accession>
<dbReference type="PANTHER" id="PTHR37767:SF1">
    <property type="entry name" value="HYDROXYPROLINE-RICH GLYCOPROTEIN FAMILY PROTEIN"/>
    <property type="match status" value="1"/>
</dbReference>
<proteinExistence type="predicted"/>
<feature type="compositionally biased region" description="Basic and acidic residues" evidence="1">
    <location>
        <begin position="235"/>
        <end position="255"/>
    </location>
</feature>
<dbReference type="PANTHER" id="PTHR37767">
    <property type="entry name" value="HYDROXYPROLINE-RICH GLYCOPROTEIN FAMILY PROTEIN"/>
    <property type="match status" value="1"/>
</dbReference>
<gene>
    <name evidence="2" type="ORF">B296_00030384</name>
</gene>
<name>A0A426Y7Y4_ENSVE</name>
<feature type="region of interest" description="Disordered" evidence="1">
    <location>
        <begin position="234"/>
        <end position="256"/>
    </location>
</feature>
<protein>
    <submittedName>
        <fullName evidence="2">Uncharacterized protein</fullName>
    </submittedName>
</protein>
<dbReference type="Proteomes" id="UP000287651">
    <property type="component" value="Unassembled WGS sequence"/>
</dbReference>
<feature type="region of interest" description="Disordered" evidence="1">
    <location>
        <begin position="1"/>
        <end position="31"/>
    </location>
</feature>
<dbReference type="AlphaFoldDB" id="A0A426Y7Y4"/>
<dbReference type="EMBL" id="AMZH03014321">
    <property type="protein sequence ID" value="RRT47841.1"/>
    <property type="molecule type" value="Genomic_DNA"/>
</dbReference>
<reference evidence="2 3" key="1">
    <citation type="journal article" date="2014" name="Agronomy (Basel)">
        <title>A Draft Genome Sequence for Ensete ventricosum, the Drought-Tolerant Tree Against Hunger.</title>
        <authorList>
            <person name="Harrison J."/>
            <person name="Moore K.A."/>
            <person name="Paszkiewicz K."/>
            <person name="Jones T."/>
            <person name="Grant M."/>
            <person name="Ambacheew D."/>
            <person name="Muzemil S."/>
            <person name="Studholme D.J."/>
        </authorList>
    </citation>
    <scope>NUCLEOTIDE SEQUENCE [LARGE SCALE GENOMIC DNA]</scope>
</reference>
<feature type="region of interest" description="Disordered" evidence="1">
    <location>
        <begin position="185"/>
        <end position="204"/>
    </location>
</feature>
<feature type="compositionally biased region" description="Basic and acidic residues" evidence="1">
    <location>
        <begin position="11"/>
        <end position="27"/>
    </location>
</feature>
<sequence length="298" mass="32958">MQEFSNLPTMAEERESSASHPRQREKQQITVPYLWEEKPGVPKRVPVISSSSPPTRLVVSVPFEWEEKPGKPIQIPTTVPDSLTAGDLNALDPLPASSCHLNPFVDETEGGAMDSCLEAFSFTMDDKGNQSFADVTAAWESFSENGSYWNEDWHSASGTDGHSSSSSSAAAEVGADTSVIQFLFPQPSGEDEAPSAVAARRGPNHCSSEHVAMARRTLTLGELMLLSRKLSCRRKQNEGKKRDHPKQGEEKHEAKPTLPKLMTTLERIQETTERDSNVNRLFQLYEHLCTEGLSTFLL</sequence>
<evidence type="ECO:0000313" key="3">
    <source>
        <dbReference type="Proteomes" id="UP000287651"/>
    </source>
</evidence>
<comment type="caution">
    <text evidence="2">The sequence shown here is derived from an EMBL/GenBank/DDBJ whole genome shotgun (WGS) entry which is preliminary data.</text>
</comment>
<organism evidence="2 3">
    <name type="scientific">Ensete ventricosum</name>
    <name type="common">Abyssinian banana</name>
    <name type="synonym">Musa ensete</name>
    <dbReference type="NCBI Taxonomy" id="4639"/>
    <lineage>
        <taxon>Eukaryota</taxon>
        <taxon>Viridiplantae</taxon>
        <taxon>Streptophyta</taxon>
        <taxon>Embryophyta</taxon>
        <taxon>Tracheophyta</taxon>
        <taxon>Spermatophyta</taxon>
        <taxon>Magnoliopsida</taxon>
        <taxon>Liliopsida</taxon>
        <taxon>Zingiberales</taxon>
        <taxon>Musaceae</taxon>
        <taxon>Ensete</taxon>
    </lineage>
</organism>
<evidence type="ECO:0000313" key="2">
    <source>
        <dbReference type="EMBL" id="RRT47841.1"/>
    </source>
</evidence>